<dbReference type="PROSITE" id="PS50943">
    <property type="entry name" value="HTH_CROC1"/>
    <property type="match status" value="1"/>
</dbReference>
<feature type="region of interest" description="Disordered" evidence="2">
    <location>
        <begin position="1"/>
        <end position="28"/>
    </location>
</feature>
<evidence type="ECO:0000313" key="4">
    <source>
        <dbReference type="EMBL" id="ADW68019.1"/>
    </source>
</evidence>
<dbReference type="InterPro" id="IPR001387">
    <property type="entry name" value="Cro/C1-type_HTH"/>
</dbReference>
<proteinExistence type="predicted"/>
<evidence type="ECO:0000256" key="2">
    <source>
        <dbReference type="SAM" id="MobiDB-lite"/>
    </source>
</evidence>
<reference evidence="5" key="1">
    <citation type="submission" date="2011-01" db="EMBL/GenBank/DDBJ databases">
        <title>Complete sequence of chromosome of Acidobacterium sp. MP5ACTX9.</title>
        <authorList>
            <consortium name="US DOE Joint Genome Institute"/>
            <person name="Lucas S."/>
            <person name="Copeland A."/>
            <person name="Lapidus A."/>
            <person name="Cheng J.-F."/>
            <person name="Goodwin L."/>
            <person name="Pitluck S."/>
            <person name="Teshima H."/>
            <person name="Detter J.C."/>
            <person name="Han C."/>
            <person name="Tapia R."/>
            <person name="Land M."/>
            <person name="Hauser L."/>
            <person name="Kyrpides N."/>
            <person name="Ivanova N."/>
            <person name="Ovchinnikova G."/>
            <person name="Pagani I."/>
            <person name="Rawat S.R."/>
            <person name="Mannisto M."/>
            <person name="Haggblom M.M."/>
            <person name="Woyke T."/>
        </authorList>
    </citation>
    <scope>NUCLEOTIDE SEQUENCE [LARGE SCALE GENOMIC DNA]</scope>
    <source>
        <strain evidence="5">MP5ACTX9</strain>
    </source>
</reference>
<dbReference type="GO" id="GO:0003677">
    <property type="term" value="F:DNA binding"/>
    <property type="evidence" value="ECO:0007669"/>
    <property type="project" value="UniProtKB-KW"/>
</dbReference>
<feature type="compositionally biased region" description="Polar residues" evidence="2">
    <location>
        <begin position="1"/>
        <end position="15"/>
    </location>
</feature>
<keyword evidence="5" id="KW-1185">Reference proteome</keyword>
<sequence>MPLKSKSSTTISPTQERSKGRIPPTHPGEMLREEFLIPLKLSANALAMAIRVPATRVSEIVNERRGITADTALRLARYFHMTPEFWMNLQTHYDLECARDASDTIIQQDVRPAPIDKKTGALRSNAA</sequence>
<dbReference type="STRING" id="1198114.AciX9_0952"/>
<accession>E8X287</accession>
<dbReference type="InterPro" id="IPR013430">
    <property type="entry name" value="Toxin_antidote_HigA"/>
</dbReference>
<feature type="domain" description="HTH cro/C1-type" evidence="3">
    <location>
        <begin position="39"/>
        <end position="86"/>
    </location>
</feature>
<evidence type="ECO:0000259" key="3">
    <source>
        <dbReference type="PROSITE" id="PS50943"/>
    </source>
</evidence>
<dbReference type="Proteomes" id="UP000000343">
    <property type="component" value="Chromosome"/>
</dbReference>
<dbReference type="NCBIfam" id="TIGR02607">
    <property type="entry name" value="antidote_HigA"/>
    <property type="match status" value="1"/>
</dbReference>
<dbReference type="EMBL" id="CP002480">
    <property type="protein sequence ID" value="ADW68019.1"/>
    <property type="molecule type" value="Genomic_DNA"/>
</dbReference>
<dbReference type="KEGG" id="acm:AciX9_0952"/>
<dbReference type="PANTHER" id="PTHR36924:SF1">
    <property type="entry name" value="ANTITOXIN HIGA-1"/>
    <property type="match status" value="1"/>
</dbReference>
<dbReference type="Gene3D" id="1.10.260.40">
    <property type="entry name" value="lambda repressor-like DNA-binding domains"/>
    <property type="match status" value="1"/>
</dbReference>
<dbReference type="CDD" id="cd00093">
    <property type="entry name" value="HTH_XRE"/>
    <property type="match status" value="1"/>
</dbReference>
<organism evidence="5">
    <name type="scientific">Granulicella tundricola (strain ATCC BAA-1859 / DSM 23138 / MP5ACTX9)</name>
    <dbReference type="NCBI Taxonomy" id="1198114"/>
    <lineage>
        <taxon>Bacteria</taxon>
        <taxon>Pseudomonadati</taxon>
        <taxon>Acidobacteriota</taxon>
        <taxon>Terriglobia</taxon>
        <taxon>Terriglobales</taxon>
        <taxon>Acidobacteriaceae</taxon>
        <taxon>Granulicella</taxon>
    </lineage>
</organism>
<dbReference type="RefSeq" id="WP_013579343.1">
    <property type="nucleotide sequence ID" value="NC_015064.1"/>
</dbReference>
<dbReference type="PaxDb" id="1198114-AciX9_0952"/>
<gene>
    <name evidence="4" type="ordered locus">AciX9_0952</name>
</gene>
<dbReference type="eggNOG" id="COG3093">
    <property type="taxonomic scope" value="Bacteria"/>
</dbReference>
<dbReference type="InterPro" id="IPR010982">
    <property type="entry name" value="Lambda_DNA-bd_dom_sf"/>
</dbReference>
<dbReference type="AlphaFoldDB" id="E8X287"/>
<evidence type="ECO:0000313" key="5">
    <source>
        <dbReference type="Proteomes" id="UP000000343"/>
    </source>
</evidence>
<dbReference type="Pfam" id="PF01381">
    <property type="entry name" value="HTH_3"/>
    <property type="match status" value="1"/>
</dbReference>
<name>E8X287_GRATM</name>
<dbReference type="HOGENOM" id="CLU_140230_5_1_0"/>
<evidence type="ECO:0000256" key="1">
    <source>
        <dbReference type="ARBA" id="ARBA00023125"/>
    </source>
</evidence>
<dbReference type="SMART" id="SM00530">
    <property type="entry name" value="HTH_XRE"/>
    <property type="match status" value="1"/>
</dbReference>
<dbReference type="OrthoDB" id="9798100at2"/>
<dbReference type="SUPFAM" id="SSF47413">
    <property type="entry name" value="lambda repressor-like DNA-binding domains"/>
    <property type="match status" value="1"/>
</dbReference>
<dbReference type="PANTHER" id="PTHR36924">
    <property type="entry name" value="ANTITOXIN HIGA-1"/>
    <property type="match status" value="1"/>
</dbReference>
<keyword evidence="1" id="KW-0238">DNA-binding</keyword>
<protein>
    <submittedName>
        <fullName evidence="4">Plasmid maintenance system antidote protein, XRE family</fullName>
    </submittedName>
</protein>